<dbReference type="InterPro" id="IPR036322">
    <property type="entry name" value="WD40_repeat_dom_sf"/>
</dbReference>
<evidence type="ECO:0000256" key="2">
    <source>
        <dbReference type="ARBA" id="ARBA00022737"/>
    </source>
</evidence>
<feature type="compositionally biased region" description="Acidic residues" evidence="4">
    <location>
        <begin position="42"/>
        <end position="53"/>
    </location>
</feature>
<dbReference type="PROSITE" id="PS50082">
    <property type="entry name" value="WD_REPEATS_2"/>
    <property type="match status" value="1"/>
</dbReference>
<dbReference type="Gene3D" id="2.130.10.10">
    <property type="entry name" value="YVTN repeat-like/Quinoprotein amine dehydrogenase"/>
    <property type="match status" value="1"/>
</dbReference>
<dbReference type="InterPro" id="IPR051179">
    <property type="entry name" value="WD_repeat_multifunction"/>
</dbReference>
<keyword evidence="1 3" id="KW-0853">WD repeat</keyword>
<dbReference type="InterPro" id="IPR001680">
    <property type="entry name" value="WD40_rpt"/>
</dbReference>
<protein>
    <recommendedName>
        <fullName evidence="7">Ribosome assembly protein SQT1</fullName>
    </recommendedName>
</protein>
<evidence type="ECO:0008006" key="7">
    <source>
        <dbReference type="Google" id="ProtNLM"/>
    </source>
</evidence>
<dbReference type="KEGG" id="asau:88173921"/>
<dbReference type="SMART" id="SM00320">
    <property type="entry name" value="WD40"/>
    <property type="match status" value="7"/>
</dbReference>
<name>A0AAX4HB25_9ASCO</name>
<organism evidence="5 6">
    <name type="scientific">Australozyma saopauloensis</name>
    <dbReference type="NCBI Taxonomy" id="291208"/>
    <lineage>
        <taxon>Eukaryota</taxon>
        <taxon>Fungi</taxon>
        <taxon>Dikarya</taxon>
        <taxon>Ascomycota</taxon>
        <taxon>Saccharomycotina</taxon>
        <taxon>Pichiomycetes</taxon>
        <taxon>Metschnikowiaceae</taxon>
        <taxon>Australozyma</taxon>
    </lineage>
</organism>
<keyword evidence="2" id="KW-0677">Repeat</keyword>
<evidence type="ECO:0000256" key="4">
    <source>
        <dbReference type="SAM" id="MobiDB-lite"/>
    </source>
</evidence>
<dbReference type="RefSeq" id="XP_062877919.1">
    <property type="nucleotide sequence ID" value="XM_063021849.1"/>
</dbReference>
<feature type="compositionally biased region" description="Acidic residues" evidence="4">
    <location>
        <begin position="19"/>
        <end position="35"/>
    </location>
</feature>
<proteinExistence type="predicted"/>
<dbReference type="AlphaFoldDB" id="A0AAX4HB25"/>
<evidence type="ECO:0000313" key="6">
    <source>
        <dbReference type="Proteomes" id="UP001338582"/>
    </source>
</evidence>
<evidence type="ECO:0000256" key="3">
    <source>
        <dbReference type="PROSITE-ProRule" id="PRU00221"/>
    </source>
</evidence>
<gene>
    <name evidence="5" type="ORF">PUMCH_002857</name>
</gene>
<dbReference type="PANTHER" id="PTHR19857">
    <property type="entry name" value="MITOCHONDRIAL DIVISION PROTEIN 1-RELATED"/>
    <property type="match status" value="1"/>
</dbReference>
<feature type="region of interest" description="Disordered" evidence="4">
    <location>
        <begin position="1"/>
        <end position="53"/>
    </location>
</feature>
<dbReference type="PANTHER" id="PTHR19857:SF8">
    <property type="entry name" value="ANGIO-ASSOCIATED MIGRATORY CELL PROTEIN"/>
    <property type="match status" value="1"/>
</dbReference>
<dbReference type="Proteomes" id="UP001338582">
    <property type="component" value="Chromosome 3"/>
</dbReference>
<dbReference type="EMBL" id="CP138896">
    <property type="protein sequence ID" value="WPK25537.1"/>
    <property type="molecule type" value="Genomic_DNA"/>
</dbReference>
<evidence type="ECO:0000256" key="1">
    <source>
        <dbReference type="ARBA" id="ARBA00022574"/>
    </source>
</evidence>
<sequence length="424" mass="47132">MTNSEMENTQEHQEQPANDYDEEAYVDQDEIEEVADDHGLAPEDDDDDMDVEGQEETLEIDMSNNSWTYFDQHKDSIFTVFKHPSLPMVVTGGGDETAYMWTTHTQPPRFVGELAGHKESVIAGGFTGDGKYVITTDMAGLTQVHKSAKGGQKWTKFAEWDDQEESIWVTVHPLQLYFAMGGQSGSVWVYRIDEQLGSLEQIMGGFSHSMECNDGIFVDVDNQEQLTLITCSEDGSIVCWNAFTGAVRYKLTPHDNFKGVESPWVKITAHKNVFAAGARDGQLAIVNSDTGRIVHTVKALDNADDIADLSIEALAWCRNPTVNILAVGLVSGDVLLFDSLQWRVRRTIKLEDAATKLEFIENTPFLVGSCMNGRMYKWDARTGDEMFVGYGHNAGILDFAVMDHGKKLVTAGDEGVSLIFETEQ</sequence>
<dbReference type="SUPFAM" id="SSF50978">
    <property type="entry name" value="WD40 repeat-like"/>
    <property type="match status" value="1"/>
</dbReference>
<keyword evidence="6" id="KW-1185">Reference proteome</keyword>
<accession>A0AAX4HB25</accession>
<dbReference type="InterPro" id="IPR015943">
    <property type="entry name" value="WD40/YVTN_repeat-like_dom_sf"/>
</dbReference>
<feature type="repeat" description="WD" evidence="3">
    <location>
        <begin position="70"/>
        <end position="101"/>
    </location>
</feature>
<dbReference type="Pfam" id="PF00400">
    <property type="entry name" value="WD40"/>
    <property type="match status" value="1"/>
</dbReference>
<dbReference type="GeneID" id="88173921"/>
<evidence type="ECO:0000313" key="5">
    <source>
        <dbReference type="EMBL" id="WPK25537.1"/>
    </source>
</evidence>
<reference evidence="5 6" key="1">
    <citation type="submission" date="2023-10" db="EMBL/GenBank/DDBJ databases">
        <title>Draft Genome Sequence of Candida saopaulonensis from a very Premature Infant with Sepsis.</title>
        <authorList>
            <person name="Ning Y."/>
            <person name="Dai R."/>
            <person name="Xiao M."/>
            <person name="Xu Y."/>
            <person name="Yan Q."/>
            <person name="Zhang L."/>
        </authorList>
    </citation>
    <scope>NUCLEOTIDE SEQUENCE [LARGE SCALE GENOMIC DNA]</scope>
    <source>
        <strain evidence="5 6">19XY460</strain>
    </source>
</reference>